<organism evidence="1 2">
    <name type="scientific">Pseudomonas qingdaonensis</name>
    <dbReference type="NCBI Taxonomy" id="2056231"/>
    <lineage>
        <taxon>Bacteria</taxon>
        <taxon>Pseudomonadati</taxon>
        <taxon>Pseudomonadota</taxon>
        <taxon>Gammaproteobacteria</taxon>
        <taxon>Pseudomonadales</taxon>
        <taxon>Pseudomonadaceae</taxon>
        <taxon>Pseudomonas</taxon>
    </lineage>
</organism>
<gene>
    <name evidence="1" type="ORF">KH389_27095</name>
</gene>
<dbReference type="Proteomes" id="UP000678154">
    <property type="component" value="Chromosome"/>
</dbReference>
<keyword evidence="2" id="KW-1185">Reference proteome</keyword>
<reference evidence="1 2" key="1">
    <citation type="journal article" date="2016" name="J. Hazard. Mater.">
        <title>A newly isolated Pseudomonas putida S-1 strain for batch-mode-propanethiol degradation and continuous treatment of propanethiol-containing waste gas.</title>
        <authorList>
            <person name="Chen D.Z."/>
            <person name="Sun Y.M."/>
            <person name="Han L.M."/>
            <person name="Chen J."/>
            <person name="Ye J.X."/>
            <person name="Chen J.M."/>
        </authorList>
    </citation>
    <scope>NUCLEOTIDE SEQUENCE [LARGE SCALE GENOMIC DNA]</scope>
    <source>
        <strain evidence="1 2">S-1</strain>
    </source>
</reference>
<accession>A0ABX8DRX0</accession>
<name>A0ABX8DRX0_9PSED</name>
<dbReference type="GeneID" id="87483971"/>
<sequence>MECEERSLPDCSALIAPDKVEKPVREGTILQLAGWEDNFCRKLLKPSLYDGSNTQVLVLRQSEYSDALKVFAITTVIENRTAVTA</sequence>
<evidence type="ECO:0000313" key="1">
    <source>
        <dbReference type="EMBL" id="QVL18978.1"/>
    </source>
</evidence>
<dbReference type="RefSeq" id="WP_213606634.1">
    <property type="nucleotide sequence ID" value="NZ_CP074676.1"/>
</dbReference>
<evidence type="ECO:0000313" key="2">
    <source>
        <dbReference type="Proteomes" id="UP000678154"/>
    </source>
</evidence>
<proteinExistence type="predicted"/>
<dbReference type="EMBL" id="CP074676">
    <property type="protein sequence ID" value="QVL18978.1"/>
    <property type="molecule type" value="Genomic_DNA"/>
</dbReference>
<protein>
    <submittedName>
        <fullName evidence="1">Uncharacterized protein</fullName>
    </submittedName>
</protein>